<reference evidence="1 2" key="1">
    <citation type="submission" date="2024-06" db="EMBL/GenBank/DDBJ databases">
        <title>Lysinibacillus zambalefons sp. nov., a Novel Firmicute Isolated from the Poon Bato Zambales Hyperalkaline Spring.</title>
        <authorList>
            <person name="Aja J.A."/>
            <person name="Lazaro J.E.H."/>
            <person name="Llorin L.D."/>
            <person name="Lim K.R."/>
            <person name="Teodosio J."/>
            <person name="Dalisay D.S."/>
        </authorList>
    </citation>
    <scope>NUCLEOTIDE SEQUENCE [LARGE SCALE GENOMIC DNA]</scope>
    <source>
        <strain evidence="1 2">M3</strain>
    </source>
</reference>
<evidence type="ECO:0000313" key="2">
    <source>
        <dbReference type="Proteomes" id="UP001478862"/>
    </source>
</evidence>
<name>A0ABV1MVK8_9BACI</name>
<dbReference type="Gene3D" id="2.40.50.230">
    <property type="entry name" value="Gp5 N-terminal domain"/>
    <property type="match status" value="1"/>
</dbReference>
<keyword evidence="2" id="KW-1185">Reference proteome</keyword>
<dbReference type="RefSeq" id="WP_349660425.1">
    <property type="nucleotide sequence ID" value="NZ_JBEGDG010000010.1"/>
</dbReference>
<gene>
    <name evidence="1" type="ORF">ABNX05_14890</name>
</gene>
<sequence length="79" mass="8642">MRLQVGEVTSVDSTQGTARVKIEEQDGKVSAPLSILRRGDDDWMPRIDESVLCAFTKQSEGFILGAFNSEGLPPQTDSE</sequence>
<accession>A0ABV1MVK8</accession>
<dbReference type="InterPro" id="IPR037026">
    <property type="entry name" value="Vgr_OB-fold_dom_sf"/>
</dbReference>
<dbReference type="EMBL" id="JBEGDG010000010">
    <property type="protein sequence ID" value="MEQ6355914.1"/>
    <property type="molecule type" value="Genomic_DNA"/>
</dbReference>
<proteinExistence type="predicted"/>
<organism evidence="1 2">
    <name type="scientific">Lysinibacillus zambalensis</name>
    <dbReference type="NCBI Taxonomy" id="3160866"/>
    <lineage>
        <taxon>Bacteria</taxon>
        <taxon>Bacillati</taxon>
        <taxon>Bacillota</taxon>
        <taxon>Bacilli</taxon>
        <taxon>Bacillales</taxon>
        <taxon>Bacillaceae</taxon>
        <taxon>Lysinibacillus</taxon>
    </lineage>
</organism>
<dbReference type="Proteomes" id="UP001478862">
    <property type="component" value="Unassembled WGS sequence"/>
</dbReference>
<evidence type="ECO:0000313" key="1">
    <source>
        <dbReference type="EMBL" id="MEQ6355914.1"/>
    </source>
</evidence>
<comment type="caution">
    <text evidence="1">The sequence shown here is derived from an EMBL/GenBank/DDBJ whole genome shotgun (WGS) entry which is preliminary data.</text>
</comment>
<protein>
    <submittedName>
        <fullName evidence="1">Uncharacterized protein</fullName>
    </submittedName>
</protein>